<gene>
    <name evidence="3" type="ORF">ARMGADRAFT_1038917</name>
</gene>
<dbReference type="InParanoid" id="A0A2H3CS47"/>
<organism evidence="3 4">
    <name type="scientific">Armillaria gallica</name>
    <name type="common">Bulbous honey fungus</name>
    <name type="synonym">Armillaria bulbosa</name>
    <dbReference type="NCBI Taxonomy" id="47427"/>
    <lineage>
        <taxon>Eukaryota</taxon>
        <taxon>Fungi</taxon>
        <taxon>Dikarya</taxon>
        <taxon>Basidiomycota</taxon>
        <taxon>Agaricomycotina</taxon>
        <taxon>Agaricomycetes</taxon>
        <taxon>Agaricomycetidae</taxon>
        <taxon>Agaricales</taxon>
        <taxon>Marasmiineae</taxon>
        <taxon>Physalacriaceae</taxon>
        <taxon>Armillaria</taxon>
    </lineage>
</organism>
<accession>A0A2H3CS47</accession>
<keyword evidence="4" id="KW-1185">Reference proteome</keyword>
<evidence type="ECO:0000313" key="4">
    <source>
        <dbReference type="Proteomes" id="UP000217790"/>
    </source>
</evidence>
<protein>
    <submittedName>
        <fullName evidence="3">Uncharacterized protein</fullName>
    </submittedName>
</protein>
<name>A0A2H3CS47_ARMGA</name>
<dbReference type="Proteomes" id="UP000217790">
    <property type="component" value="Unassembled WGS sequence"/>
</dbReference>
<feature type="chain" id="PRO_5013702274" evidence="2">
    <location>
        <begin position="18"/>
        <end position="584"/>
    </location>
</feature>
<proteinExistence type="predicted"/>
<feature type="signal peptide" evidence="2">
    <location>
        <begin position="1"/>
        <end position="17"/>
    </location>
</feature>
<evidence type="ECO:0000256" key="2">
    <source>
        <dbReference type="SAM" id="SignalP"/>
    </source>
</evidence>
<evidence type="ECO:0000313" key="3">
    <source>
        <dbReference type="EMBL" id="PBK82032.1"/>
    </source>
</evidence>
<evidence type="ECO:0000256" key="1">
    <source>
        <dbReference type="SAM" id="MobiDB-lite"/>
    </source>
</evidence>
<keyword evidence="2" id="KW-0732">Signal</keyword>
<reference evidence="4" key="1">
    <citation type="journal article" date="2017" name="Nat. Ecol. Evol.">
        <title>Genome expansion and lineage-specific genetic innovations in the forest pathogenic fungi Armillaria.</title>
        <authorList>
            <person name="Sipos G."/>
            <person name="Prasanna A.N."/>
            <person name="Walter M.C."/>
            <person name="O'Connor E."/>
            <person name="Balint B."/>
            <person name="Krizsan K."/>
            <person name="Kiss B."/>
            <person name="Hess J."/>
            <person name="Varga T."/>
            <person name="Slot J."/>
            <person name="Riley R."/>
            <person name="Boka B."/>
            <person name="Rigling D."/>
            <person name="Barry K."/>
            <person name="Lee J."/>
            <person name="Mihaltcheva S."/>
            <person name="LaButti K."/>
            <person name="Lipzen A."/>
            <person name="Waldron R."/>
            <person name="Moloney N.M."/>
            <person name="Sperisen C."/>
            <person name="Kredics L."/>
            <person name="Vagvoelgyi C."/>
            <person name="Patrignani A."/>
            <person name="Fitzpatrick D."/>
            <person name="Nagy I."/>
            <person name="Doyle S."/>
            <person name="Anderson J.B."/>
            <person name="Grigoriev I.V."/>
            <person name="Gueldener U."/>
            <person name="Muensterkoetter M."/>
            <person name="Nagy L.G."/>
        </authorList>
    </citation>
    <scope>NUCLEOTIDE SEQUENCE [LARGE SCALE GENOMIC DNA]</scope>
    <source>
        <strain evidence="4">Ar21-2</strain>
    </source>
</reference>
<feature type="region of interest" description="Disordered" evidence="1">
    <location>
        <begin position="417"/>
        <end position="445"/>
    </location>
</feature>
<dbReference type="EMBL" id="KZ293722">
    <property type="protein sequence ID" value="PBK82032.1"/>
    <property type="molecule type" value="Genomic_DNA"/>
</dbReference>
<dbReference type="OrthoDB" id="10568446at2759"/>
<dbReference type="AlphaFoldDB" id="A0A2H3CS47"/>
<sequence length="584" mass="65828">MIHTIHMQDLVVGAALAVLVSDDQKGESMFDLTEKERQQHKKKDDRATIEDWNKCIVANENDTPRWYNPNRVRDSMICVLDWNTVRKGSRPSVLVGDLDAPQEVQETNGSQKRDDINIAMSFRKLFCEGQAENGRSLNALNLPQVGQGIETIPYLLTFSVHRTAFDQTEDLPRDLFPQEFPKQAMIWSLVSTHSAIIYIHFYSQEWELGFIPDPKDCFMHPDTHHVVITIENLIVAGEHFYNIHSKNTLASDIPNIYCCKGFLDLIALGNLCLFASALNVDPEEGKHAVMASQNLSLVMWCEVEGTSESDEEEKGMLESDEQDVLLCIDPTDFAWNSVAHFVRSLILYTLKVKDECQGVWPLDTKVLIKQVGEAMKSFMNTNVTKEFNEAYKERKQWMHFTPQFVVTWSGNISDFDSEHKEKEEDDGQDNGEEYHSPKPRKGQVAQIPASLKESTINMSKSNVMNTEVNLGGGDASFALIPASGILEALTINVSDNAVMDVDEAEALLSSSPVISILQQSALKVNNLDVMDCDNEMGVGTAKVEGPTYEKLYSSDPWTIEGWCTVWQEYFVMGKKQVSPLTFHH</sequence>